<dbReference type="InterPro" id="IPR009577">
    <property type="entry name" value="Sm_multidrug_ex"/>
</dbReference>
<evidence type="ECO:0000313" key="3">
    <source>
        <dbReference type="Proteomes" id="UP001199916"/>
    </source>
</evidence>
<organism evidence="2 3">
    <name type="scientific">Paenibacillus profundus</name>
    <dbReference type="NCBI Taxonomy" id="1173085"/>
    <lineage>
        <taxon>Bacteria</taxon>
        <taxon>Bacillati</taxon>
        <taxon>Bacillota</taxon>
        <taxon>Bacilli</taxon>
        <taxon>Bacillales</taxon>
        <taxon>Paenibacillaceae</taxon>
        <taxon>Paenibacillus</taxon>
    </lineage>
</organism>
<keyword evidence="1" id="KW-1133">Transmembrane helix</keyword>
<comment type="caution">
    <text evidence="2">The sequence shown here is derived from an EMBL/GenBank/DDBJ whole genome shotgun (WGS) entry which is preliminary data.</text>
</comment>
<accession>A0ABS8YLT1</accession>
<reference evidence="2 3" key="1">
    <citation type="submission" date="2021-11" db="EMBL/GenBank/DDBJ databases">
        <title>Draft genome sequence of Paenibacillus profundus YoMME, a new Gram-positive bacteria with exoelectrogenic properties.</title>
        <authorList>
            <person name="Hubenova Y."/>
            <person name="Hubenova E."/>
            <person name="Manasiev Y."/>
            <person name="Peykov S."/>
            <person name="Mitov M."/>
        </authorList>
    </citation>
    <scope>NUCLEOTIDE SEQUENCE [LARGE SCALE GENOMIC DNA]</scope>
    <source>
        <strain evidence="2 3">YoMME</strain>
    </source>
</reference>
<dbReference type="RefSeq" id="WP_233698865.1">
    <property type="nucleotide sequence ID" value="NZ_JAJNBZ010000034.1"/>
</dbReference>
<keyword evidence="3" id="KW-1185">Reference proteome</keyword>
<feature type="transmembrane region" description="Helical" evidence="1">
    <location>
        <begin position="46"/>
        <end position="65"/>
    </location>
</feature>
<dbReference type="EMBL" id="JAJNBZ010000034">
    <property type="protein sequence ID" value="MCE5172801.1"/>
    <property type="molecule type" value="Genomic_DNA"/>
</dbReference>
<sequence length="158" mass="17651">MDLDFLYSVPDEWKYGVLFLFAALPWLEVFVVIPLGILIGLSPVPVALAGFLGNLIPILLIGLLFKKWQEWRQKRGKSTEPSPKWTKAQTIWDRYGVPGLALLAPILIGTDIATILALSFGSPRKWVIAWMTISLAVWSIVLTIGTVYGFNFITYLTA</sequence>
<dbReference type="Proteomes" id="UP001199916">
    <property type="component" value="Unassembled WGS sequence"/>
</dbReference>
<keyword evidence="1" id="KW-0812">Transmembrane</keyword>
<protein>
    <submittedName>
        <fullName evidence="2">Small multi-drug export protein</fullName>
    </submittedName>
</protein>
<keyword evidence="1" id="KW-0472">Membrane</keyword>
<dbReference type="Pfam" id="PF06695">
    <property type="entry name" value="Sm_multidrug_ex"/>
    <property type="match status" value="1"/>
</dbReference>
<feature type="transmembrane region" description="Helical" evidence="1">
    <location>
        <begin position="100"/>
        <end position="121"/>
    </location>
</feature>
<evidence type="ECO:0000313" key="2">
    <source>
        <dbReference type="EMBL" id="MCE5172801.1"/>
    </source>
</evidence>
<feature type="transmembrane region" description="Helical" evidence="1">
    <location>
        <begin position="15"/>
        <end position="40"/>
    </location>
</feature>
<name>A0ABS8YLT1_9BACL</name>
<gene>
    <name evidence="2" type="ORF">LQV63_26385</name>
</gene>
<evidence type="ECO:0000256" key="1">
    <source>
        <dbReference type="SAM" id="Phobius"/>
    </source>
</evidence>
<proteinExistence type="predicted"/>
<feature type="transmembrane region" description="Helical" evidence="1">
    <location>
        <begin position="127"/>
        <end position="150"/>
    </location>
</feature>